<evidence type="ECO:0000313" key="2">
    <source>
        <dbReference type="EMBL" id="AEH24531.1"/>
    </source>
</evidence>
<proteinExistence type="predicted"/>
<evidence type="ECO:0000313" key="3">
    <source>
        <dbReference type="Proteomes" id="UP000008386"/>
    </source>
</evidence>
<keyword evidence="1" id="KW-0812">Transmembrane</keyword>
<reference evidence="2 3" key="1">
    <citation type="journal article" date="2011" name="J. Bacteriol.">
        <title>Complete genome sequence of the obligate piezophilic hyperthermophilic archaeon Pyrococcus yayanosii CH1.</title>
        <authorList>
            <person name="Jun X."/>
            <person name="Lupeng L."/>
            <person name="Minjuan X."/>
            <person name="Oger P."/>
            <person name="Fengping W."/>
            <person name="Jebbar M."/>
            <person name="Xiang X."/>
        </authorList>
    </citation>
    <scope>NUCLEOTIDE SEQUENCE [LARGE SCALE GENOMIC DNA]</scope>
    <source>
        <strain evidence="3">CH1 / JCM 16557</strain>
    </source>
</reference>
<evidence type="ECO:0000256" key="1">
    <source>
        <dbReference type="SAM" id="Phobius"/>
    </source>
</evidence>
<protein>
    <submittedName>
        <fullName evidence="2">Uncharacterized protein</fullName>
    </submittedName>
</protein>
<feature type="transmembrane region" description="Helical" evidence="1">
    <location>
        <begin position="12"/>
        <end position="36"/>
    </location>
</feature>
<gene>
    <name evidence="2" type="ordered locus">PYCH_08460</name>
</gene>
<keyword evidence="3" id="KW-1185">Reference proteome</keyword>
<dbReference type="AlphaFoldDB" id="F8AJ90"/>
<keyword evidence="1" id="KW-1133">Transmembrane helix</keyword>
<dbReference type="Proteomes" id="UP000008386">
    <property type="component" value="Chromosome"/>
</dbReference>
<dbReference type="HOGENOM" id="CLU_3263979_0_0_2"/>
<accession>F8AJ90</accession>
<keyword evidence="1" id="KW-0472">Membrane</keyword>
<dbReference type="STRING" id="529709.PYCH_08460"/>
<dbReference type="EMBL" id="CP002779">
    <property type="protein sequence ID" value="AEH24531.1"/>
    <property type="molecule type" value="Genomic_DNA"/>
</dbReference>
<sequence length="41" mass="4560">MLINGQGGAIMYGWAKFVLFVLPTLIVLVSIAIYYISGNRR</sequence>
<organism evidence="2 3">
    <name type="scientific">Pyrococcus yayanosii (strain CH1 / JCM 16557)</name>
    <dbReference type="NCBI Taxonomy" id="529709"/>
    <lineage>
        <taxon>Archaea</taxon>
        <taxon>Methanobacteriati</taxon>
        <taxon>Methanobacteriota</taxon>
        <taxon>Thermococci</taxon>
        <taxon>Thermococcales</taxon>
        <taxon>Thermococcaceae</taxon>
        <taxon>Pyrococcus</taxon>
    </lineage>
</organism>
<dbReference type="KEGG" id="pya:PYCH_08460"/>
<name>F8AJ90_PYRYC</name>